<dbReference type="EMBL" id="JACHIU010000001">
    <property type="protein sequence ID" value="MBB6474607.1"/>
    <property type="molecule type" value="Genomic_DNA"/>
</dbReference>
<dbReference type="GO" id="GO:0030170">
    <property type="term" value="F:pyridoxal phosphate binding"/>
    <property type="evidence" value="ECO:0007669"/>
    <property type="project" value="InterPro"/>
</dbReference>
<evidence type="ECO:0000313" key="3">
    <source>
        <dbReference type="Proteomes" id="UP000555564"/>
    </source>
</evidence>
<dbReference type="InterPro" id="IPR004839">
    <property type="entry name" value="Aminotransferase_I/II_large"/>
</dbReference>
<dbReference type="Pfam" id="PF00155">
    <property type="entry name" value="Aminotran_1_2"/>
    <property type="match status" value="1"/>
</dbReference>
<dbReference type="GO" id="GO:0008483">
    <property type="term" value="F:transaminase activity"/>
    <property type="evidence" value="ECO:0007669"/>
    <property type="project" value="UniProtKB-KW"/>
</dbReference>
<keyword evidence="2" id="KW-0032">Aminotransferase</keyword>
<feature type="domain" description="Aminotransferase class I/classII large" evidence="1">
    <location>
        <begin position="57"/>
        <end position="360"/>
    </location>
</feature>
<evidence type="ECO:0000313" key="2">
    <source>
        <dbReference type="EMBL" id="MBB6474607.1"/>
    </source>
</evidence>
<dbReference type="InterPro" id="IPR015421">
    <property type="entry name" value="PyrdxlP-dep_Trfase_major"/>
</dbReference>
<dbReference type="CDD" id="cd00609">
    <property type="entry name" value="AAT_like"/>
    <property type="match status" value="1"/>
</dbReference>
<proteinExistence type="predicted"/>
<keyword evidence="3" id="KW-1185">Reference proteome</keyword>
<protein>
    <submittedName>
        <fullName evidence="2">Aspartate/methionine/tyrosine aminotransferase</fullName>
    </submittedName>
</protein>
<dbReference type="PANTHER" id="PTHR43510">
    <property type="entry name" value="AMINOTRANSFERASE FUNCTION, HYPOTHETICAL (EUROFUNG)"/>
    <property type="match status" value="1"/>
</dbReference>
<dbReference type="InterPro" id="IPR015424">
    <property type="entry name" value="PyrdxlP-dep_Trfase"/>
</dbReference>
<evidence type="ECO:0000259" key="1">
    <source>
        <dbReference type="Pfam" id="PF00155"/>
    </source>
</evidence>
<comment type="caution">
    <text evidence="2">The sequence shown here is derived from an EMBL/GenBank/DDBJ whole genome shotgun (WGS) entry which is preliminary data.</text>
</comment>
<dbReference type="Gene3D" id="3.90.1150.10">
    <property type="entry name" value="Aspartate Aminotransferase, domain 1"/>
    <property type="match status" value="1"/>
</dbReference>
<dbReference type="SUPFAM" id="SSF53383">
    <property type="entry name" value="PLP-dependent transferases"/>
    <property type="match status" value="1"/>
</dbReference>
<sequence length="382" mass="41565">MTITPMPEFRLETYLSRWEFAAEHHLTASDAETLTVAELLGLGTEDDRRAFMEQPLGYIETWGTGRLREAVAATYETCGPQDVLAFTGAEEAIFWVMGVLAGPGDHVIVTVPNYQSMETVPLTSGAEVTGVPLDPADGWRLDVEAVRAAIRPSTKVVAVNFPNNPTGAVPDHQTWRALVELCEERGVRLVSDEVYRGLESDRERMLPQAADLSPTAVSINVMSKSYGMPGLRVGWVASHDHALLETLERHKHYTSICGAVPSEFLAAVALGAGERIQARNRKIIAGNLPVFAGFFASHEDLFEWSPPEGGCVAFPRYLGTDGVEAFCRDLVETAGVVLLPASIYASTLAAVPADRFRIGVGRRDPGPALAAFDRFLTGRRRT</sequence>
<dbReference type="RefSeq" id="WP_343072770.1">
    <property type="nucleotide sequence ID" value="NZ_BAAALO010000066.1"/>
</dbReference>
<name>A0A7X0IGA7_9ACTN</name>
<gene>
    <name evidence="2" type="ORF">BJ992_004038</name>
</gene>
<reference evidence="2 3" key="1">
    <citation type="submission" date="2020-08" db="EMBL/GenBank/DDBJ databases">
        <title>Sequencing the genomes of 1000 actinobacteria strains.</title>
        <authorList>
            <person name="Klenk H.-P."/>
        </authorList>
    </citation>
    <scope>NUCLEOTIDE SEQUENCE [LARGE SCALE GENOMIC DNA]</scope>
    <source>
        <strain evidence="2 3">DSM 44936</strain>
    </source>
</reference>
<dbReference type="PANTHER" id="PTHR43510:SF1">
    <property type="entry name" value="AMINOTRANSFERASE FUNCTION, HYPOTHETICAL (EUROFUNG)"/>
    <property type="match status" value="1"/>
</dbReference>
<organism evidence="2 3">
    <name type="scientific">Sphaerisporangium rubeum</name>
    <dbReference type="NCBI Taxonomy" id="321317"/>
    <lineage>
        <taxon>Bacteria</taxon>
        <taxon>Bacillati</taxon>
        <taxon>Actinomycetota</taxon>
        <taxon>Actinomycetes</taxon>
        <taxon>Streptosporangiales</taxon>
        <taxon>Streptosporangiaceae</taxon>
        <taxon>Sphaerisporangium</taxon>
    </lineage>
</organism>
<dbReference type="Gene3D" id="3.40.640.10">
    <property type="entry name" value="Type I PLP-dependent aspartate aminotransferase-like (Major domain)"/>
    <property type="match status" value="1"/>
</dbReference>
<dbReference type="AlphaFoldDB" id="A0A7X0IGA7"/>
<accession>A0A7X0IGA7</accession>
<keyword evidence="2" id="KW-0808">Transferase</keyword>
<dbReference type="Proteomes" id="UP000555564">
    <property type="component" value="Unassembled WGS sequence"/>
</dbReference>
<dbReference type="InterPro" id="IPR015422">
    <property type="entry name" value="PyrdxlP-dep_Trfase_small"/>
</dbReference>